<dbReference type="NCBIfam" id="TIGR02643">
    <property type="entry name" value="T_phosphoryl"/>
    <property type="match status" value="1"/>
</dbReference>
<evidence type="ECO:0000313" key="9">
    <source>
        <dbReference type="EMBL" id="TLM77004.1"/>
    </source>
</evidence>
<dbReference type="PANTHER" id="PTHR10515">
    <property type="entry name" value="THYMIDINE PHOSPHORYLASE"/>
    <property type="match status" value="1"/>
</dbReference>
<dbReference type="Proteomes" id="UP000306791">
    <property type="component" value="Unassembled WGS sequence"/>
</dbReference>
<dbReference type="Pfam" id="PF00591">
    <property type="entry name" value="Glycos_transf_3"/>
    <property type="match status" value="1"/>
</dbReference>
<dbReference type="InterPro" id="IPR035902">
    <property type="entry name" value="Nuc_phospho_transferase"/>
</dbReference>
<dbReference type="InterPro" id="IPR017459">
    <property type="entry name" value="Glycosyl_Trfase_fam3_N_dom"/>
</dbReference>
<dbReference type="EC" id="2.4.2.4" evidence="3 7"/>
<name>A0ABY2UGX3_9GAMM</name>
<dbReference type="InterPro" id="IPR000312">
    <property type="entry name" value="Glycosyl_Trfase_fam3"/>
</dbReference>
<reference evidence="9 10" key="1">
    <citation type="submission" date="2019-05" db="EMBL/GenBank/DDBJ databases">
        <title>Microbulbifer harenosus sp. nov., an alginate-degrading bacterium isolated from coastal sand.</title>
        <authorList>
            <person name="Huang H."/>
            <person name="Mo K."/>
            <person name="Bao S."/>
        </authorList>
    </citation>
    <scope>NUCLEOTIDE SEQUENCE [LARGE SCALE GENOMIC DNA]</scope>
    <source>
        <strain evidence="9 10">HB161719</strain>
    </source>
</reference>
<dbReference type="Gene3D" id="1.20.970.10">
    <property type="entry name" value="Transferase, Pyrimidine Nucleoside Phosphorylase, Chain C"/>
    <property type="match status" value="1"/>
</dbReference>
<evidence type="ECO:0000256" key="3">
    <source>
        <dbReference type="ARBA" id="ARBA00011892"/>
    </source>
</evidence>
<dbReference type="SUPFAM" id="SSF52418">
    <property type="entry name" value="Nucleoside phosphorylase/phosphoribosyltransferase catalytic domain"/>
    <property type="match status" value="1"/>
</dbReference>
<protein>
    <recommendedName>
        <fullName evidence="3 7">Thymidine phosphorylase</fullName>
        <ecNumber evidence="3 7">2.4.2.4</ecNumber>
    </recommendedName>
    <alternativeName>
        <fullName evidence="7">TdRPase</fullName>
    </alternativeName>
</protein>
<dbReference type="NCBIfam" id="NF004490">
    <property type="entry name" value="PRK05820.1"/>
    <property type="match status" value="1"/>
</dbReference>
<sequence length="444" mass="46854">MLAQEIIHAKREGSALSARQIDFFVKGMMNESITEGQVAALAMAVFFRGLERPEAVALTRALQHSGTTLDWSALDLPGPVVDKHSSGGVGDKVSLMLAPMLAACGTFVPMISGRGLGHTGGTLDKMDSIPGYNTSPDIPTFQRVVQRAGCAIVGQTAELAPADKRLYGIRDVTATVESVPLITASILSKKLSAGLDSLVMDIKTGSGAFADNFPMAIELATSIVEVGRGLGLPISALITDMSQVLGPTAGNALEVREVVDYLRGDFRDPRLHQVVIALGAELLQLSGRADGLGEGAEMMERTLESGAACEYFAKMVVELGGPPDLLDRPDKHLACAPVVVPVFSQDVGSIVEIDVRAIGNTVVELGGGRRRACDPVDHRVGLSDIRALGDTIDAGTPLAMIHAASEADAERARLRLCRAFRLGERTDVKQQPVILERLAGCGVC</sequence>
<comment type="function">
    <text evidence="7">The enzymes which catalyze the reversible phosphorolysis of pyrimidine nucleosides are involved in the degradation of these compounds and in their utilization as carbon and energy sources, or in the rescue of pyrimidine bases for nucleotide synthesis.</text>
</comment>
<dbReference type="SMART" id="SM00941">
    <property type="entry name" value="PYNP_C"/>
    <property type="match status" value="1"/>
</dbReference>
<dbReference type="InterPro" id="IPR018090">
    <property type="entry name" value="Pyrmidine_PPas_bac/euk"/>
</dbReference>
<dbReference type="NCBIfam" id="TIGR02644">
    <property type="entry name" value="Y_phosphoryl"/>
    <property type="match status" value="1"/>
</dbReference>
<evidence type="ECO:0000259" key="8">
    <source>
        <dbReference type="SMART" id="SM00941"/>
    </source>
</evidence>
<dbReference type="HAMAP" id="MF_01628">
    <property type="entry name" value="Thymid_phosp"/>
    <property type="match status" value="1"/>
</dbReference>
<comment type="similarity">
    <text evidence="1 7">Belongs to the thymidine/pyrimidine-nucleoside phosphorylase family.</text>
</comment>
<dbReference type="InterPro" id="IPR013102">
    <property type="entry name" value="PYNP_C"/>
</dbReference>
<dbReference type="SUPFAM" id="SSF54680">
    <property type="entry name" value="Pyrimidine nucleoside phosphorylase C-terminal domain"/>
    <property type="match status" value="1"/>
</dbReference>
<keyword evidence="10" id="KW-1185">Reference proteome</keyword>
<dbReference type="EMBL" id="VANI01000011">
    <property type="protein sequence ID" value="TLM77004.1"/>
    <property type="molecule type" value="Genomic_DNA"/>
</dbReference>
<dbReference type="SUPFAM" id="SSF47648">
    <property type="entry name" value="Nucleoside phosphorylase/phosphoribosyltransferase N-terminal domain"/>
    <property type="match status" value="1"/>
</dbReference>
<accession>A0ABY2UGX3</accession>
<feature type="domain" description="Pyrimidine nucleoside phosphorylase C-terminal" evidence="8">
    <location>
        <begin position="349"/>
        <end position="423"/>
    </location>
</feature>
<evidence type="ECO:0000256" key="2">
    <source>
        <dbReference type="ARBA" id="ARBA00011738"/>
    </source>
</evidence>
<dbReference type="RefSeq" id="WP_138235912.1">
    <property type="nucleotide sequence ID" value="NZ_CP185860.1"/>
</dbReference>
<gene>
    <name evidence="7 9" type="primary">deoA</name>
    <name evidence="9" type="ORF">FDY93_11635</name>
</gene>
<evidence type="ECO:0000256" key="6">
    <source>
        <dbReference type="ARBA" id="ARBA00048550"/>
    </source>
</evidence>
<dbReference type="PANTHER" id="PTHR10515:SF0">
    <property type="entry name" value="THYMIDINE PHOSPHORYLASE"/>
    <property type="match status" value="1"/>
</dbReference>
<dbReference type="InterPro" id="IPR036320">
    <property type="entry name" value="Glycosyl_Trfase_fam3_N_dom_sf"/>
</dbReference>
<dbReference type="GO" id="GO:0009032">
    <property type="term" value="F:thymidine phosphorylase activity"/>
    <property type="evidence" value="ECO:0007669"/>
    <property type="project" value="UniProtKB-EC"/>
</dbReference>
<keyword evidence="5 7" id="KW-0808">Transferase</keyword>
<evidence type="ECO:0000256" key="5">
    <source>
        <dbReference type="ARBA" id="ARBA00022679"/>
    </source>
</evidence>
<dbReference type="Gene3D" id="3.90.1170.30">
    <property type="entry name" value="Pyrimidine nucleoside phosphorylase-like, C-terminal domain"/>
    <property type="match status" value="1"/>
</dbReference>
<comment type="subunit">
    <text evidence="2 7">Homodimer.</text>
</comment>
<dbReference type="InterPro" id="IPR036566">
    <property type="entry name" value="PYNP-like_C_sf"/>
</dbReference>
<evidence type="ECO:0000256" key="1">
    <source>
        <dbReference type="ARBA" id="ARBA00006915"/>
    </source>
</evidence>
<dbReference type="Pfam" id="PF07831">
    <property type="entry name" value="PYNP_C"/>
    <property type="match status" value="1"/>
</dbReference>
<comment type="pathway">
    <text evidence="7">Pyrimidine metabolism; dTMP biosynthesis via salvage pathway; dTMP from thymine: step 1/2.</text>
</comment>
<organism evidence="9 10">
    <name type="scientific">Microbulbifer harenosus</name>
    <dbReference type="NCBI Taxonomy" id="2576840"/>
    <lineage>
        <taxon>Bacteria</taxon>
        <taxon>Pseudomonadati</taxon>
        <taxon>Pseudomonadota</taxon>
        <taxon>Gammaproteobacteria</taxon>
        <taxon>Cellvibrionales</taxon>
        <taxon>Microbulbiferaceae</taxon>
        <taxon>Microbulbifer</taxon>
    </lineage>
</organism>
<dbReference type="InterPro" id="IPR000053">
    <property type="entry name" value="Thymidine/pyrmidine_PPase"/>
</dbReference>
<dbReference type="Gene3D" id="3.40.1030.10">
    <property type="entry name" value="Nucleoside phosphorylase/phosphoribosyltransferase catalytic domain"/>
    <property type="match status" value="1"/>
</dbReference>
<evidence type="ECO:0000256" key="4">
    <source>
        <dbReference type="ARBA" id="ARBA00022676"/>
    </source>
</evidence>
<dbReference type="InterPro" id="IPR017872">
    <property type="entry name" value="Pyrmidine_PPase_CS"/>
</dbReference>
<comment type="caution">
    <text evidence="9">The sequence shown here is derived from an EMBL/GenBank/DDBJ whole genome shotgun (WGS) entry which is preliminary data.</text>
</comment>
<evidence type="ECO:0000313" key="10">
    <source>
        <dbReference type="Proteomes" id="UP000306791"/>
    </source>
</evidence>
<dbReference type="Pfam" id="PF02885">
    <property type="entry name" value="Glycos_trans_3N"/>
    <property type="match status" value="1"/>
</dbReference>
<dbReference type="InterPro" id="IPR013465">
    <property type="entry name" value="Thymidine_Pase"/>
</dbReference>
<proteinExistence type="inferred from homology"/>
<evidence type="ECO:0000256" key="7">
    <source>
        <dbReference type="HAMAP-Rule" id="MF_01628"/>
    </source>
</evidence>
<dbReference type="PIRSF" id="PIRSF000478">
    <property type="entry name" value="TP_PyNP"/>
    <property type="match status" value="1"/>
</dbReference>
<keyword evidence="4 7" id="KW-0328">Glycosyltransferase</keyword>
<dbReference type="PROSITE" id="PS00647">
    <property type="entry name" value="THYMID_PHOSPHORYLASE"/>
    <property type="match status" value="1"/>
</dbReference>
<comment type="catalytic activity">
    <reaction evidence="6 7">
        <text>thymidine + phosphate = 2-deoxy-alpha-D-ribose 1-phosphate + thymine</text>
        <dbReference type="Rhea" id="RHEA:16037"/>
        <dbReference type="ChEBI" id="CHEBI:17748"/>
        <dbReference type="ChEBI" id="CHEBI:17821"/>
        <dbReference type="ChEBI" id="CHEBI:43474"/>
        <dbReference type="ChEBI" id="CHEBI:57259"/>
        <dbReference type="EC" id="2.4.2.4"/>
    </reaction>
</comment>